<dbReference type="Proteomes" id="UP000501452">
    <property type="component" value="Chromosome"/>
</dbReference>
<reference evidence="1 2" key="1">
    <citation type="submission" date="2019-10" db="EMBL/GenBank/DDBJ databases">
        <title>Rubrobacter sp nov SCSIO 52090 isolated from a deep-sea sediment in the South China Sea.</title>
        <authorList>
            <person name="Chen R.W."/>
        </authorList>
    </citation>
    <scope>NUCLEOTIDE SEQUENCE [LARGE SCALE GENOMIC DNA]</scope>
    <source>
        <strain evidence="1 2">SCSIO 52909</strain>
    </source>
</reference>
<keyword evidence="2" id="KW-1185">Reference proteome</keyword>
<accession>A0A6G8Q7P2</accession>
<dbReference type="Gene3D" id="3.10.450.50">
    <property type="match status" value="1"/>
</dbReference>
<dbReference type="EMBL" id="CP045119">
    <property type="protein sequence ID" value="QIN82337.1"/>
    <property type="molecule type" value="Genomic_DNA"/>
</dbReference>
<name>A0A6G8Q7P2_9ACTN</name>
<proteinExistence type="predicted"/>
<dbReference type="AlphaFoldDB" id="A0A6G8Q7P2"/>
<dbReference type="SUPFAM" id="SSF54427">
    <property type="entry name" value="NTF2-like"/>
    <property type="match status" value="1"/>
</dbReference>
<protein>
    <submittedName>
        <fullName evidence="1">Nuclear transport factor 2 family protein</fullName>
    </submittedName>
</protein>
<gene>
    <name evidence="1" type="ORF">GBA63_06490</name>
</gene>
<dbReference type="RefSeq" id="WP_166174572.1">
    <property type="nucleotide sequence ID" value="NZ_CP045119.1"/>
</dbReference>
<dbReference type="KEGG" id="rub:GBA63_06490"/>
<organism evidence="1 2">
    <name type="scientific">Rubrobacter tropicus</name>
    <dbReference type="NCBI Taxonomy" id="2653851"/>
    <lineage>
        <taxon>Bacteria</taxon>
        <taxon>Bacillati</taxon>
        <taxon>Actinomycetota</taxon>
        <taxon>Rubrobacteria</taxon>
        <taxon>Rubrobacterales</taxon>
        <taxon>Rubrobacteraceae</taxon>
        <taxon>Rubrobacter</taxon>
    </lineage>
</organism>
<dbReference type="InterPro" id="IPR032710">
    <property type="entry name" value="NTF2-like_dom_sf"/>
</dbReference>
<sequence>MTKQRTTDLEKMNEQEAARFLTGLLSRLDPEEEYDARHPEDYVMEMPQSGERFRGRENLRMMQEAYPTTQPPSVRLRRVLVREGLWVVEGVSYYGDRRASDVVMISELRDGRMWRDRWYFAEPFEAPEWRARWVERMGRDAFETRPSGY</sequence>
<evidence type="ECO:0000313" key="1">
    <source>
        <dbReference type="EMBL" id="QIN82337.1"/>
    </source>
</evidence>
<evidence type="ECO:0000313" key="2">
    <source>
        <dbReference type="Proteomes" id="UP000501452"/>
    </source>
</evidence>